<dbReference type="EMBL" id="JAHRIM010004076">
    <property type="protein sequence ID" value="MEQ2259511.1"/>
    <property type="molecule type" value="Genomic_DNA"/>
</dbReference>
<protein>
    <submittedName>
        <fullName evidence="1">Uncharacterized protein</fullName>
    </submittedName>
</protein>
<dbReference type="Proteomes" id="UP001444071">
    <property type="component" value="Unassembled WGS sequence"/>
</dbReference>
<accession>A0ABV0VQP7</accession>
<comment type="caution">
    <text evidence="1">The sequence shown here is derived from an EMBL/GenBank/DDBJ whole genome shotgun (WGS) entry which is preliminary data.</text>
</comment>
<evidence type="ECO:0000313" key="2">
    <source>
        <dbReference type="Proteomes" id="UP001444071"/>
    </source>
</evidence>
<reference evidence="1 2" key="1">
    <citation type="submission" date="2021-06" db="EMBL/GenBank/DDBJ databases">
        <authorList>
            <person name="Palmer J.M."/>
        </authorList>
    </citation>
    <scope>NUCLEOTIDE SEQUENCE [LARGE SCALE GENOMIC DNA]</scope>
    <source>
        <strain evidence="1 2">XR_2019</strain>
        <tissue evidence="1">Muscle</tissue>
    </source>
</reference>
<sequence length="102" mass="11926">MGHYWVFWQDNDPDHMARSAQKHGQSKSLFFSVENQLGEMRSWIPLYAPTLKRYRRSALLVTFDSSAINAAIAPPVVKNNYFQRCTDQAFAGQYRFPVFYEI</sequence>
<evidence type="ECO:0000313" key="1">
    <source>
        <dbReference type="EMBL" id="MEQ2259511.1"/>
    </source>
</evidence>
<proteinExistence type="predicted"/>
<keyword evidence="2" id="KW-1185">Reference proteome</keyword>
<name>A0ABV0VQP7_9TELE</name>
<gene>
    <name evidence="1" type="ORF">XENORESO_013068</name>
</gene>
<organism evidence="1 2">
    <name type="scientific">Xenotaenia resolanae</name>
    <dbReference type="NCBI Taxonomy" id="208358"/>
    <lineage>
        <taxon>Eukaryota</taxon>
        <taxon>Metazoa</taxon>
        <taxon>Chordata</taxon>
        <taxon>Craniata</taxon>
        <taxon>Vertebrata</taxon>
        <taxon>Euteleostomi</taxon>
        <taxon>Actinopterygii</taxon>
        <taxon>Neopterygii</taxon>
        <taxon>Teleostei</taxon>
        <taxon>Neoteleostei</taxon>
        <taxon>Acanthomorphata</taxon>
        <taxon>Ovalentaria</taxon>
        <taxon>Atherinomorphae</taxon>
        <taxon>Cyprinodontiformes</taxon>
        <taxon>Goodeidae</taxon>
        <taxon>Xenotaenia</taxon>
    </lineage>
</organism>